<name>A0A1Y0IEU2_9GAMM</name>
<protein>
    <recommendedName>
        <fullName evidence="1">ABM domain-containing protein</fullName>
    </recommendedName>
</protein>
<dbReference type="InterPro" id="IPR007138">
    <property type="entry name" value="ABM_dom"/>
</dbReference>
<dbReference type="Proteomes" id="UP000196027">
    <property type="component" value="Chromosome"/>
</dbReference>
<dbReference type="Pfam" id="PF03992">
    <property type="entry name" value="ABM"/>
    <property type="match status" value="1"/>
</dbReference>
<accession>A0A1Y0IEU2</accession>
<dbReference type="Gene3D" id="3.30.70.100">
    <property type="match status" value="1"/>
</dbReference>
<keyword evidence="3" id="KW-1185">Reference proteome</keyword>
<evidence type="ECO:0000313" key="3">
    <source>
        <dbReference type="Proteomes" id="UP000196027"/>
    </source>
</evidence>
<evidence type="ECO:0000259" key="1">
    <source>
        <dbReference type="PROSITE" id="PS51725"/>
    </source>
</evidence>
<dbReference type="RefSeq" id="WP_157678585.1">
    <property type="nucleotide sequence ID" value="NZ_CP021425.1"/>
</dbReference>
<organism evidence="2 3">
    <name type="scientific">Oleiphilus messinensis</name>
    <dbReference type="NCBI Taxonomy" id="141451"/>
    <lineage>
        <taxon>Bacteria</taxon>
        <taxon>Pseudomonadati</taxon>
        <taxon>Pseudomonadota</taxon>
        <taxon>Gammaproteobacteria</taxon>
        <taxon>Oceanospirillales</taxon>
        <taxon>Oleiphilaceae</taxon>
        <taxon>Oleiphilus</taxon>
    </lineage>
</organism>
<evidence type="ECO:0000313" key="2">
    <source>
        <dbReference type="EMBL" id="ARU59042.1"/>
    </source>
</evidence>
<dbReference type="OrthoDB" id="9812192at2"/>
<reference evidence="2 3" key="1">
    <citation type="submission" date="2017-05" db="EMBL/GenBank/DDBJ databases">
        <title>Genomic insights into alkan degradation activity of Oleiphilus messinensis.</title>
        <authorList>
            <person name="Kozyavkin S.A."/>
            <person name="Slesarev A.I."/>
            <person name="Golyshin P.N."/>
            <person name="Korzhenkov A."/>
            <person name="Golyshina O.N."/>
            <person name="Toshchakov S.V."/>
        </authorList>
    </citation>
    <scope>NUCLEOTIDE SEQUENCE [LARGE SCALE GENOMIC DNA]</scope>
    <source>
        <strain evidence="2 3">ME102</strain>
    </source>
</reference>
<sequence>MGMDKVEPYHLSARIQLTDLERLEETRHELKKLQIATEAEPKCIQFRIFEDVKEPGTFVLWESWIGREGLDEHYSAEHTRRYFALGLTEIVSVDEVEALLR</sequence>
<gene>
    <name evidence="2" type="ORF">OLMES_5058</name>
</gene>
<dbReference type="SUPFAM" id="SSF54909">
    <property type="entry name" value="Dimeric alpha+beta barrel"/>
    <property type="match status" value="1"/>
</dbReference>
<dbReference type="InterPro" id="IPR011008">
    <property type="entry name" value="Dimeric_a/b-barrel"/>
</dbReference>
<dbReference type="PROSITE" id="PS51725">
    <property type="entry name" value="ABM"/>
    <property type="match status" value="1"/>
</dbReference>
<dbReference type="EMBL" id="CP021425">
    <property type="protein sequence ID" value="ARU59042.1"/>
    <property type="molecule type" value="Genomic_DNA"/>
</dbReference>
<feature type="domain" description="ABM" evidence="1">
    <location>
        <begin position="9"/>
        <end position="100"/>
    </location>
</feature>
<proteinExistence type="predicted"/>
<dbReference type="AlphaFoldDB" id="A0A1Y0IEU2"/>
<dbReference type="KEGG" id="ome:OLMES_5058"/>